<evidence type="ECO:0000256" key="9">
    <source>
        <dbReference type="ARBA" id="ARBA00047669"/>
    </source>
</evidence>
<evidence type="ECO:0000256" key="14">
    <source>
        <dbReference type="RuleBase" id="RU361193"/>
    </source>
</evidence>
<dbReference type="Pfam" id="PF01532">
    <property type="entry name" value="Glyco_hydro_47"/>
    <property type="match status" value="1"/>
</dbReference>
<comment type="cofactor">
    <cofactor evidence="1 12">
        <name>Ca(2+)</name>
        <dbReference type="ChEBI" id="CHEBI:29108"/>
    </cofactor>
</comment>
<dbReference type="SUPFAM" id="SSF48225">
    <property type="entry name" value="Seven-hairpin glycosidases"/>
    <property type="match status" value="1"/>
</dbReference>
<evidence type="ECO:0000256" key="1">
    <source>
        <dbReference type="ARBA" id="ARBA00001913"/>
    </source>
</evidence>
<evidence type="ECO:0000256" key="7">
    <source>
        <dbReference type="ARBA" id="ARBA00023180"/>
    </source>
</evidence>
<dbReference type="GO" id="GO:0005509">
    <property type="term" value="F:calcium ion binding"/>
    <property type="evidence" value="ECO:0007669"/>
    <property type="project" value="InterPro"/>
</dbReference>
<evidence type="ECO:0000256" key="13">
    <source>
        <dbReference type="PIRSR" id="PIRSR601382-3"/>
    </source>
</evidence>
<organism evidence="16">
    <name type="scientific">Pseudogymnoascus destructans</name>
    <dbReference type="NCBI Taxonomy" id="655981"/>
    <lineage>
        <taxon>Eukaryota</taxon>
        <taxon>Fungi</taxon>
        <taxon>Dikarya</taxon>
        <taxon>Ascomycota</taxon>
        <taxon>Pezizomycotina</taxon>
        <taxon>Leotiomycetes</taxon>
        <taxon>Thelebolales</taxon>
        <taxon>Thelebolaceae</taxon>
        <taxon>Pseudogymnoascus</taxon>
    </lineage>
</organism>
<keyword evidence="7" id="KW-0325">Glycoprotein</keyword>
<evidence type="ECO:0000256" key="12">
    <source>
        <dbReference type="PIRSR" id="PIRSR601382-2"/>
    </source>
</evidence>
<feature type="disulfide bond" evidence="13">
    <location>
        <begin position="327"/>
        <end position="356"/>
    </location>
</feature>
<name>A0A177AFU1_9PEZI</name>
<dbReference type="EMBL" id="KV441392">
    <property type="protein sequence ID" value="OAF60121.1"/>
    <property type="molecule type" value="Genomic_DNA"/>
</dbReference>
<evidence type="ECO:0000256" key="6">
    <source>
        <dbReference type="ARBA" id="ARBA00023157"/>
    </source>
</evidence>
<feature type="active site" evidence="11">
    <location>
        <position position="262"/>
    </location>
</feature>
<accession>A0A177AFU1</accession>
<feature type="binding site" evidence="12">
    <location>
        <position position="496"/>
    </location>
    <ligand>
        <name>Ca(2+)</name>
        <dbReference type="ChEBI" id="CHEBI:29108"/>
    </ligand>
</feature>
<keyword evidence="12" id="KW-0479">Metal-binding</keyword>
<evidence type="ECO:0000256" key="3">
    <source>
        <dbReference type="ARBA" id="ARBA00007658"/>
    </source>
</evidence>
<dbReference type="InterPro" id="IPR050749">
    <property type="entry name" value="Glycosyl_Hydrolase_47"/>
</dbReference>
<comment type="catalytic activity">
    <reaction evidence="10">
        <text>N(4)-(alpha-D-Man-(1-&gt;2)-alpha-D-Man-(1-&gt;2)-alpha-D-Man-(1-&gt;3)-[alpha-D-Man-(1-&gt;2)-alpha-D-Man-(1-&gt;3)-[alpha-D-Man-(1-&gt;2)-alpha-D-Man-(1-&gt;6)]-alpha-D-Man-(1-&gt;6)]-beta-D-Man-(1-&gt;4)-beta-D-GlcNAc-(1-&gt;4)-beta-D-GlcNAc)-L-asparaginyl-[protein] (N-glucan mannose isomer 9A1,2,3B1,2,3) + 4 H2O = N(4)-(alpha-D-Man-(1-&gt;3)-[alpha-D-Man-(1-&gt;3)-[alpha-D-Man-(1-&gt;6)]-alpha-D-Man-(1-&gt;6)]-beta-D-Man-(1-&gt;4)-beta-D-GlcNAc-(1-&gt;4)-beta-D-GlcNAc)-L-asparaginyl-[protein] (N-glucan mannose isomer 5A1,2) + 4 beta-D-mannose</text>
        <dbReference type="Rhea" id="RHEA:56008"/>
        <dbReference type="Rhea" id="RHEA-COMP:14356"/>
        <dbReference type="Rhea" id="RHEA-COMP:14367"/>
        <dbReference type="ChEBI" id="CHEBI:15377"/>
        <dbReference type="ChEBI" id="CHEBI:28563"/>
        <dbReference type="ChEBI" id="CHEBI:59087"/>
        <dbReference type="ChEBI" id="CHEBI:139493"/>
        <dbReference type="EC" id="3.2.1.113"/>
    </reaction>
</comment>
<dbReference type="InterPro" id="IPR012341">
    <property type="entry name" value="6hp_glycosidase-like_sf"/>
</dbReference>
<dbReference type="GO" id="GO:0036503">
    <property type="term" value="P:ERAD pathway"/>
    <property type="evidence" value="ECO:0007669"/>
    <property type="project" value="UniProtKB-ARBA"/>
</dbReference>
<dbReference type="GO" id="GO:0005975">
    <property type="term" value="P:carbohydrate metabolic process"/>
    <property type="evidence" value="ECO:0007669"/>
    <property type="project" value="InterPro"/>
</dbReference>
<sequence length="509" mass="56082">MLISILHLASGLSLATVALAAPQSCVPKQDDSATRAAAVKEAFEFAWEGYYKYAFPHDELRPVTNGFTNSRNGWGASAADALSTALVMEIPEIVNQIVDYIPTVDFTKTNDQVSLFETTIRYLGGMISGYDLLKGPLASLIPDNKNIESLLAQSKNLADQMKFAFDTPSGVPANNLNLEAQATDGGDTNGIATIGTLVLEWTRLSDLTGDDEYAKLSQKGESHLLAPKPENNVPFPGLIGTNVNLTTGEFVDARGGWGGGDDSFYEYLIKMYIYDPSRFKTYKDRWILAADSTIKHLTSHPKPRPDLTFVANYDGANLQENSGHLTCFDGGNFLLGGSVLKRKDYIDFGLSLVDGCRATYTATKTHIGPEGFSWDASKVPTNQADFFKKNGFYITSPDYVLRPEVIESYYYAYRITRDQKYQEWAWDAFVAINATTRVGSGFSSISDVNAEGGGQKTNFQESFLFAEVLKYTYLIHAKDNVWQVDGKGNNAFVFNTEAHPFQIYKGASK</sequence>
<evidence type="ECO:0000256" key="4">
    <source>
        <dbReference type="ARBA" id="ARBA00022729"/>
    </source>
</evidence>
<keyword evidence="8 14" id="KW-0326">Glycosidase</keyword>
<proteinExistence type="inferred from homology"/>
<dbReference type="Proteomes" id="UP000077154">
    <property type="component" value="Unassembled WGS sequence"/>
</dbReference>
<feature type="chain" id="PRO_5008056531" description="alpha-1,2-Mannosidase" evidence="15">
    <location>
        <begin position="21"/>
        <end position="509"/>
    </location>
</feature>
<dbReference type="InterPro" id="IPR036026">
    <property type="entry name" value="Seven-hairpin_glycosidases"/>
</dbReference>
<feature type="signal peptide" evidence="15">
    <location>
        <begin position="1"/>
        <end position="20"/>
    </location>
</feature>
<dbReference type="FunFam" id="1.50.10.10:FF:000047">
    <property type="entry name" value="Mannosyl-oligosaccharide alpha-1,2-mannosidase"/>
    <property type="match status" value="1"/>
</dbReference>
<keyword evidence="12" id="KW-0106">Calcium</keyword>
<dbReference type="InterPro" id="IPR001382">
    <property type="entry name" value="Glyco_hydro_47"/>
</dbReference>
<feature type="active site" description="Proton donor" evidence="11">
    <location>
        <position position="370"/>
    </location>
</feature>
<dbReference type="PRINTS" id="PR00747">
    <property type="entry name" value="GLYHDRLASE47"/>
</dbReference>
<dbReference type="PANTHER" id="PTHR11742">
    <property type="entry name" value="MANNOSYL-OLIGOSACCHARIDE ALPHA-1,2-MANNOSIDASE-RELATED"/>
    <property type="match status" value="1"/>
</dbReference>
<evidence type="ECO:0000256" key="10">
    <source>
        <dbReference type="ARBA" id="ARBA00048605"/>
    </source>
</evidence>
<dbReference type="GeneID" id="36285967"/>
<dbReference type="GO" id="GO:0016020">
    <property type="term" value="C:membrane"/>
    <property type="evidence" value="ECO:0007669"/>
    <property type="project" value="InterPro"/>
</dbReference>
<feature type="active site" evidence="11">
    <location>
        <position position="404"/>
    </location>
</feature>
<evidence type="ECO:0000256" key="8">
    <source>
        <dbReference type="ARBA" id="ARBA00023295"/>
    </source>
</evidence>
<evidence type="ECO:0000313" key="16">
    <source>
        <dbReference type="EMBL" id="OAF60121.1"/>
    </source>
</evidence>
<dbReference type="eggNOG" id="KOG2204">
    <property type="taxonomic scope" value="Eukaryota"/>
</dbReference>
<dbReference type="PANTHER" id="PTHR11742:SF101">
    <property type="entry name" value="MANNOSYL-OLIGOSACCHARIDE ALPHA-1,2-MANNOSIDASE 1B"/>
    <property type="match status" value="1"/>
</dbReference>
<reference evidence="16" key="1">
    <citation type="submission" date="2016-03" db="EMBL/GenBank/DDBJ databases">
        <title>Updated assembly of Pseudogymnoascus destructans, the fungus causing white-nose syndrome of bats.</title>
        <authorList>
            <person name="Palmer J.M."/>
            <person name="Drees K.P."/>
            <person name="Foster J.T."/>
            <person name="Lindner D.L."/>
        </authorList>
    </citation>
    <scope>NUCLEOTIDE SEQUENCE [LARGE SCALE GENOMIC DNA]</scope>
    <source>
        <strain evidence="16">20631-21</strain>
    </source>
</reference>
<feature type="active site" description="Proton donor" evidence="11">
    <location>
        <position position="117"/>
    </location>
</feature>
<comment type="catalytic activity">
    <reaction evidence="9">
        <text>N(4)-(alpha-D-Man-(1-&gt;2)-alpha-D-Man-(1-&gt;2)-alpha-D-Man-(1-&gt;3)-[alpha-D-Man-(1-&gt;3)-[alpha-D-Man-(1-&gt;2)-alpha-D-Man-(1-&gt;6)]-alpha-D-Man-(1-&gt;6)]-beta-D-Man-(1-&gt;4)-beta-D-GlcNAc-(1-&gt;4)-beta-D-GlcNAc)-L-asparaginyl-[protein] (N-glucan mannose isomer 8A1,2,3B1,3) + 3 H2O = N(4)-(alpha-D-Man-(1-&gt;3)-[alpha-D-Man-(1-&gt;3)-[alpha-D-Man-(1-&gt;6)]-alpha-D-Man-(1-&gt;6)]-beta-D-Man-(1-&gt;4)-beta-D-GlcNAc-(1-&gt;4)-beta-D-GlcNAc)-L-asparaginyl-[protein] (N-glucan mannose isomer 5A1,2) + 3 beta-D-mannose</text>
        <dbReference type="Rhea" id="RHEA:56028"/>
        <dbReference type="Rhea" id="RHEA-COMP:14358"/>
        <dbReference type="Rhea" id="RHEA-COMP:14367"/>
        <dbReference type="ChEBI" id="CHEBI:15377"/>
        <dbReference type="ChEBI" id="CHEBI:28563"/>
        <dbReference type="ChEBI" id="CHEBI:59087"/>
        <dbReference type="ChEBI" id="CHEBI:60628"/>
        <dbReference type="EC" id="3.2.1.113"/>
    </reaction>
</comment>
<gene>
    <name evidence="16" type="primary">MNS1B</name>
    <name evidence="16" type="ORF">VC83_02890</name>
</gene>
<evidence type="ECO:0000256" key="15">
    <source>
        <dbReference type="SAM" id="SignalP"/>
    </source>
</evidence>
<dbReference type="RefSeq" id="XP_024325403.1">
    <property type="nucleotide sequence ID" value="XM_024466543.1"/>
</dbReference>
<evidence type="ECO:0000256" key="2">
    <source>
        <dbReference type="ARBA" id="ARBA00004922"/>
    </source>
</evidence>
<comment type="similarity">
    <text evidence="3 14">Belongs to the glycosyl hydrolase 47 family.</text>
</comment>
<protein>
    <recommendedName>
        <fullName evidence="14">alpha-1,2-Mannosidase</fullName>
        <ecNumber evidence="14">3.2.1.-</ecNumber>
    </recommendedName>
</protein>
<evidence type="ECO:0000256" key="5">
    <source>
        <dbReference type="ARBA" id="ARBA00022801"/>
    </source>
</evidence>
<keyword evidence="5 14" id="KW-0378">Hydrolase</keyword>
<dbReference type="AlphaFoldDB" id="A0A177AFU1"/>
<dbReference type="OrthoDB" id="8118055at2759"/>
<keyword evidence="6 13" id="KW-1015">Disulfide bond</keyword>
<dbReference type="GO" id="GO:0004571">
    <property type="term" value="F:mannosyl-oligosaccharide 1,2-alpha-mannosidase activity"/>
    <property type="evidence" value="ECO:0007669"/>
    <property type="project" value="UniProtKB-EC"/>
</dbReference>
<keyword evidence="4 15" id="KW-0732">Signal</keyword>
<dbReference type="GO" id="GO:0005783">
    <property type="term" value="C:endoplasmic reticulum"/>
    <property type="evidence" value="ECO:0007669"/>
    <property type="project" value="TreeGrafter"/>
</dbReference>
<dbReference type="Gene3D" id="1.50.10.10">
    <property type="match status" value="1"/>
</dbReference>
<evidence type="ECO:0000256" key="11">
    <source>
        <dbReference type="PIRSR" id="PIRSR601382-1"/>
    </source>
</evidence>
<dbReference type="EC" id="3.2.1.-" evidence="14"/>
<comment type="pathway">
    <text evidence="2">Protein modification; protein glycosylation.</text>
</comment>
<dbReference type="VEuPathDB" id="FungiDB:GMDG_07480"/>
<dbReference type="UniPathway" id="UPA00378"/>